<dbReference type="Gene3D" id="2.80.10.50">
    <property type="match status" value="1"/>
</dbReference>
<dbReference type="InterPro" id="IPR032175">
    <property type="entry name" value="DUF5008"/>
</dbReference>
<proteinExistence type="predicted"/>
<dbReference type="Gene3D" id="2.60.40.10">
    <property type="entry name" value="Immunoglobulins"/>
    <property type="match status" value="1"/>
</dbReference>
<sequence length="529" mass="58057">MLSISFFGLFSCSKDVEFHSDPYQQGKEPLGIVIESTQKPAPETGGPGTLVKFKVTGLTNYKEKAIFTFNGQKAEIVSITDGEITVKVPEFASTGKTTILIDDIVFYGPNFTVLGKVQLDPTWQAKYGVSGGSSYIADMLTTIEDKRVLVGDFSNYENKGNIKPNNRIVRTFRNGEYDASFRVGNGSNGSLNSIIQIQNAYYIAGNFSGFDQRTDNISNLTRINLNGQIDTMEVKPFRPPHLPDTLKYYPKFNGGFNQAVFRIFQHRGKILAVGDFRFHIHRIYGKPNYMETRDSVILDSTEIRSVALLNLDGTLDKTFRFSGNKALSGANGFVNAYYHETGALKGKTVVYGKFSNFDGQAAGNIVRLNEDGTVDKTFNIGTGANFTVSNVTYNDKTGKYVLTGGFKMFNNVNSPYLILLNSNGSIDNTFKVKSFGTGSAGYAKQLDDGLIVVSGGFKEYNGIARSGFMILDNKGDLVKGMNNSGLVQGYISKVIETKSDDGKRALLLLGGFSKFDNVDARGITRITIE</sequence>
<dbReference type="Pfam" id="PF17164">
    <property type="entry name" value="DUF5122"/>
    <property type="match status" value="2"/>
</dbReference>
<keyword evidence="3" id="KW-1185">Reference proteome</keyword>
<name>A0A8H9KUP6_9SPHI</name>
<evidence type="ECO:0000313" key="3">
    <source>
        <dbReference type="Proteomes" id="UP000614460"/>
    </source>
</evidence>
<dbReference type="InterPro" id="IPR013783">
    <property type="entry name" value="Ig-like_fold"/>
</dbReference>
<dbReference type="Pfam" id="PF16400">
    <property type="entry name" value="DUF5008"/>
    <property type="match status" value="1"/>
</dbReference>
<dbReference type="EMBL" id="BMKM01000010">
    <property type="protein sequence ID" value="GGE30305.1"/>
    <property type="molecule type" value="Genomic_DNA"/>
</dbReference>
<gene>
    <name evidence="2" type="ORF">GCM10011516_30170</name>
</gene>
<dbReference type="InterPro" id="IPR013431">
    <property type="entry name" value="Delta_60_rpt"/>
</dbReference>
<comment type="caution">
    <text evidence="2">The sequence shown here is derived from an EMBL/GenBank/DDBJ whole genome shotgun (WGS) entry which is preliminary data.</text>
</comment>
<feature type="domain" description="DUF5008" evidence="1">
    <location>
        <begin position="11"/>
        <end position="109"/>
    </location>
</feature>
<accession>A0A8H9KUP6</accession>
<reference evidence="2" key="1">
    <citation type="journal article" date="2014" name="Int. J. Syst. Evol. Microbiol.">
        <title>Complete genome sequence of Corynebacterium casei LMG S-19264T (=DSM 44701T), isolated from a smear-ripened cheese.</title>
        <authorList>
            <consortium name="US DOE Joint Genome Institute (JGI-PGF)"/>
            <person name="Walter F."/>
            <person name="Albersmeier A."/>
            <person name="Kalinowski J."/>
            <person name="Ruckert C."/>
        </authorList>
    </citation>
    <scope>NUCLEOTIDE SEQUENCE</scope>
    <source>
        <strain evidence="2">CGMCC 1.15966</strain>
    </source>
</reference>
<reference evidence="2" key="2">
    <citation type="submission" date="2020-09" db="EMBL/GenBank/DDBJ databases">
        <authorList>
            <person name="Sun Q."/>
            <person name="Zhou Y."/>
        </authorList>
    </citation>
    <scope>NUCLEOTIDE SEQUENCE</scope>
    <source>
        <strain evidence="2">CGMCC 1.15966</strain>
    </source>
</reference>
<protein>
    <recommendedName>
        <fullName evidence="1">DUF5008 domain-containing protein</fullName>
    </recommendedName>
</protein>
<dbReference type="AlphaFoldDB" id="A0A8H9KUP6"/>
<dbReference type="Proteomes" id="UP000614460">
    <property type="component" value="Unassembled WGS sequence"/>
</dbReference>
<evidence type="ECO:0000313" key="2">
    <source>
        <dbReference type="EMBL" id="GGE30305.1"/>
    </source>
</evidence>
<evidence type="ECO:0000259" key="1">
    <source>
        <dbReference type="Pfam" id="PF16400"/>
    </source>
</evidence>
<organism evidence="2 3">
    <name type="scientific">Sphingobacterium cellulitidis</name>
    <dbReference type="NCBI Taxonomy" id="1768011"/>
    <lineage>
        <taxon>Bacteria</taxon>
        <taxon>Pseudomonadati</taxon>
        <taxon>Bacteroidota</taxon>
        <taxon>Sphingobacteriia</taxon>
        <taxon>Sphingobacteriales</taxon>
        <taxon>Sphingobacteriaceae</taxon>
        <taxon>Sphingobacterium</taxon>
    </lineage>
</organism>